<proteinExistence type="predicted"/>
<evidence type="ECO:0000313" key="3">
    <source>
        <dbReference type="Proteomes" id="UP001219037"/>
    </source>
</evidence>
<name>A0ABY8H6G7_9MICC</name>
<sequence length="253" mass="29399">MAAQLRIPHQLFDLSSASKPPKAFIESLRKLSTRRSNTLISWAYYNKLPHDALHIRGQINGVGKWHFARQLHFSEDIEIGARRMASLTKRAQKVDRELSDPFWDLGEEGFQEYIDTTQLRSIPAGYRMTDMFIWEHRVGNWNHPHIVESDVTFDTYQLYGSRRMIRLMLSVPEIDRVQLSLFREIINCGEPSLLEYPLNGHTWAPPRYDRPLSSYQRGKTAVELELEQLKKEKAALTEELTKLRSLTKTGSSD</sequence>
<accession>A0ABY8H6G7</accession>
<keyword evidence="3" id="KW-1185">Reference proteome</keyword>
<evidence type="ECO:0000313" key="2">
    <source>
        <dbReference type="EMBL" id="WFP16725.1"/>
    </source>
</evidence>
<dbReference type="EMBL" id="CP121252">
    <property type="protein sequence ID" value="WFP16725.1"/>
    <property type="molecule type" value="Genomic_DNA"/>
</dbReference>
<protein>
    <submittedName>
        <fullName evidence="2">Uncharacterized protein</fullName>
    </submittedName>
</protein>
<keyword evidence="1" id="KW-0175">Coiled coil</keyword>
<dbReference type="RefSeq" id="WP_278157822.1">
    <property type="nucleotide sequence ID" value="NZ_CP121252.1"/>
</dbReference>
<reference evidence="2 3" key="1">
    <citation type="submission" date="2023-04" db="EMBL/GenBank/DDBJ databases">
        <title>Funneling lignin-derived compounds into biodiesel using alkali-halophilic Citricoccus sp. P2.</title>
        <authorList>
            <person name="Luo C.-B."/>
        </authorList>
    </citation>
    <scope>NUCLEOTIDE SEQUENCE [LARGE SCALE GENOMIC DNA]</scope>
    <source>
        <strain evidence="2 3">P2</strain>
    </source>
</reference>
<dbReference type="Proteomes" id="UP001219037">
    <property type="component" value="Chromosome"/>
</dbReference>
<evidence type="ECO:0000256" key="1">
    <source>
        <dbReference type="SAM" id="Coils"/>
    </source>
</evidence>
<feature type="coiled-coil region" evidence="1">
    <location>
        <begin position="212"/>
        <end position="246"/>
    </location>
</feature>
<organism evidence="2 3">
    <name type="scientific">Citricoccus muralis</name>
    <dbReference type="NCBI Taxonomy" id="169134"/>
    <lineage>
        <taxon>Bacteria</taxon>
        <taxon>Bacillati</taxon>
        <taxon>Actinomycetota</taxon>
        <taxon>Actinomycetes</taxon>
        <taxon>Micrococcales</taxon>
        <taxon>Micrococcaceae</taxon>
        <taxon>Citricoccus</taxon>
    </lineage>
</organism>
<gene>
    <name evidence="2" type="ORF">P8192_00935</name>
</gene>